<dbReference type="Proteomes" id="UP000007799">
    <property type="component" value="Unassembled WGS sequence"/>
</dbReference>
<sequence>MRRLFVLVGVLALAVLLCASELHLVHAHGDGGDDGEEEGRGGGGEGGSSSTCPSSIDPDDTVEVKSCSAGSAFIVTQGMFSTSNGDDYAIDATGACNHIDVQATSFDDFELNIKSGAEIDTIVFTGMTAVDDMYIFVDGDVSSKIEFPNLQSVDCLRIEAAVDVPLISFPSLKAATNIHLETKNDASLSVTIGSNTSHTFESASDVDMEIDGDMNLKLYGKCGSIGALNMDRSSGSGTAEFFHMREVADISRSSFECKTYWDGAFKFASSLLNSNCQVGVTTIVPSVAPWTSSTASAASTTTTTASMSTSMSPAALPNVPTDFIVGDDVYAVNAGDSNSYTDTEGRVWQPAGSYIQGSTFVQSINIANTNDDTLYQSEKYASTLRMNFPVTRNKWYRVFLHFADICECTDQPGERVFDIYIEGTLVESNVDLTDSVGWATATVKVFDVYAGDTNLDIDFTSSANNGKITSPSDHMDLTASTSASAPPTTSDAQESTTATTVSSTPPNQNINPQTSRSGSGSTDMTTIIVAVVAGAIGLIAGILLAVFVRRRKKRTRLSKTRTTPPVSMNPTYEECASDNDGLAGGKMNMAMFDYEYADPNECRTYEQPVVGHLAQLHKGSAWAENAYAMPASQPIQHAKANEYEVPVSSAAKHTAAASTTVYDMASPDTPAATAPEYDLASPHTTAATAPEYDLASPHTTAATAPEYDMGDEGTGDDAYATVAPPGCTYDNVVLSKTGEQRMQLNDADDFGFDA</sequence>
<feature type="signal peptide" evidence="12">
    <location>
        <begin position="1"/>
        <end position="27"/>
    </location>
</feature>
<evidence type="ECO:0000256" key="2">
    <source>
        <dbReference type="ARBA" id="ARBA00009141"/>
    </source>
</evidence>
<feature type="domain" description="Malectin" evidence="13">
    <location>
        <begin position="329"/>
        <end position="465"/>
    </location>
</feature>
<feature type="region of interest" description="Disordered" evidence="10">
    <location>
        <begin position="29"/>
        <end position="57"/>
    </location>
</feature>
<keyword evidence="15" id="KW-1185">Reference proteome</keyword>
<dbReference type="GO" id="GO:0005789">
    <property type="term" value="C:endoplasmic reticulum membrane"/>
    <property type="evidence" value="ECO:0007669"/>
    <property type="project" value="UniProtKB-SubCell"/>
</dbReference>
<keyword evidence="3 11" id="KW-0812">Transmembrane</keyword>
<dbReference type="RefSeq" id="XP_004993782.1">
    <property type="nucleotide sequence ID" value="XM_004993725.1"/>
</dbReference>
<accession>F2UAT4</accession>
<evidence type="ECO:0000256" key="10">
    <source>
        <dbReference type="SAM" id="MobiDB-lite"/>
    </source>
</evidence>
<comment type="similarity">
    <text evidence="2">Belongs to the malectin family.</text>
</comment>
<dbReference type="InterPro" id="IPR021720">
    <property type="entry name" value="Malectin_dom"/>
</dbReference>
<protein>
    <recommendedName>
        <fullName evidence="13">Malectin domain-containing protein</fullName>
    </recommendedName>
</protein>
<feature type="compositionally biased region" description="Polar residues" evidence="10">
    <location>
        <begin position="505"/>
        <end position="521"/>
    </location>
</feature>
<evidence type="ECO:0000256" key="4">
    <source>
        <dbReference type="ARBA" id="ARBA00022729"/>
    </source>
</evidence>
<dbReference type="PANTHER" id="PTHR13460">
    <property type="match status" value="1"/>
</dbReference>
<feature type="compositionally biased region" description="Low complexity" evidence="10">
    <location>
        <begin position="478"/>
        <end position="504"/>
    </location>
</feature>
<evidence type="ECO:0000313" key="15">
    <source>
        <dbReference type="Proteomes" id="UP000007799"/>
    </source>
</evidence>
<keyword evidence="9" id="KW-0119">Carbohydrate metabolism</keyword>
<evidence type="ECO:0000256" key="11">
    <source>
        <dbReference type="SAM" id="Phobius"/>
    </source>
</evidence>
<name>F2UAT4_SALR5</name>
<evidence type="ECO:0000256" key="1">
    <source>
        <dbReference type="ARBA" id="ARBA00004115"/>
    </source>
</evidence>
<dbReference type="Pfam" id="PF11721">
    <property type="entry name" value="Malectin"/>
    <property type="match status" value="1"/>
</dbReference>
<dbReference type="AlphaFoldDB" id="F2UAT4"/>
<evidence type="ECO:0000256" key="8">
    <source>
        <dbReference type="ARBA" id="ARBA00023180"/>
    </source>
</evidence>
<keyword evidence="4 12" id="KW-0732">Signal</keyword>
<proteinExistence type="inferred from homology"/>
<dbReference type="KEGG" id="sre:PTSG_05203"/>
<reference evidence="14" key="1">
    <citation type="submission" date="2009-08" db="EMBL/GenBank/DDBJ databases">
        <title>Annotation of Salpingoeca rosetta.</title>
        <authorList>
            <consortium name="The Broad Institute Genome Sequencing Platform"/>
            <person name="Russ C."/>
            <person name="Cuomo C."/>
            <person name="Burger G."/>
            <person name="Gray M.W."/>
            <person name="Holland P.W.H."/>
            <person name="King N."/>
            <person name="Lang F.B.F."/>
            <person name="Roger A.J."/>
            <person name="Ruiz-Trillo I."/>
            <person name="Young S.K."/>
            <person name="Zeng Q."/>
            <person name="Gargeya S."/>
            <person name="Alvarado L."/>
            <person name="Berlin A."/>
            <person name="Chapman S.B."/>
            <person name="Chen Z."/>
            <person name="Freedman E."/>
            <person name="Gellesch M."/>
            <person name="Goldberg J."/>
            <person name="Griggs A."/>
            <person name="Gujja S."/>
            <person name="Heilman E."/>
            <person name="Heiman D."/>
            <person name="Howarth C."/>
            <person name="Mehta T."/>
            <person name="Neiman D."/>
            <person name="Pearson M."/>
            <person name="Roberts A."/>
            <person name="Saif S."/>
            <person name="Shea T."/>
            <person name="Shenoy N."/>
            <person name="Sisk P."/>
            <person name="Stolte C."/>
            <person name="Sykes S."/>
            <person name="White J."/>
            <person name="Yandava C."/>
            <person name="Haas B."/>
            <person name="Nusbaum C."/>
            <person name="Birren B."/>
        </authorList>
    </citation>
    <scope>NUCLEOTIDE SEQUENCE [LARGE SCALE GENOMIC DNA]</scope>
    <source>
        <strain evidence="14">ATCC 50818</strain>
    </source>
</reference>
<evidence type="ECO:0000256" key="9">
    <source>
        <dbReference type="ARBA" id="ARBA00023277"/>
    </source>
</evidence>
<feature type="transmembrane region" description="Helical" evidence="11">
    <location>
        <begin position="527"/>
        <end position="548"/>
    </location>
</feature>
<keyword evidence="7 11" id="KW-0472">Membrane</keyword>
<evidence type="ECO:0000256" key="6">
    <source>
        <dbReference type="ARBA" id="ARBA00022989"/>
    </source>
</evidence>
<dbReference type="GeneID" id="16074361"/>
<dbReference type="Gene3D" id="2.60.120.430">
    <property type="entry name" value="Galactose-binding lectin"/>
    <property type="match status" value="1"/>
</dbReference>
<dbReference type="GO" id="GO:0030246">
    <property type="term" value="F:carbohydrate binding"/>
    <property type="evidence" value="ECO:0007669"/>
    <property type="project" value="InterPro"/>
</dbReference>
<dbReference type="EMBL" id="GL832966">
    <property type="protein sequence ID" value="EGD73500.1"/>
    <property type="molecule type" value="Genomic_DNA"/>
</dbReference>
<organism evidence="15">
    <name type="scientific">Salpingoeca rosetta (strain ATCC 50818 / BSB-021)</name>
    <dbReference type="NCBI Taxonomy" id="946362"/>
    <lineage>
        <taxon>Eukaryota</taxon>
        <taxon>Choanoflagellata</taxon>
        <taxon>Craspedida</taxon>
        <taxon>Salpingoecidae</taxon>
        <taxon>Salpingoeca</taxon>
    </lineage>
</organism>
<evidence type="ECO:0000256" key="5">
    <source>
        <dbReference type="ARBA" id="ARBA00022824"/>
    </source>
</evidence>
<dbReference type="eggNOG" id="ENOG502S35T">
    <property type="taxonomic scope" value="Eukaryota"/>
</dbReference>
<comment type="subcellular location">
    <subcellularLocation>
        <location evidence="1">Endoplasmic reticulum membrane</location>
        <topology evidence="1">Single-pass type I membrane protein</topology>
    </subcellularLocation>
</comment>
<keyword evidence="8" id="KW-0325">Glycoprotein</keyword>
<evidence type="ECO:0000313" key="14">
    <source>
        <dbReference type="EMBL" id="EGD73500.1"/>
    </source>
</evidence>
<evidence type="ECO:0000256" key="7">
    <source>
        <dbReference type="ARBA" id="ARBA00023136"/>
    </source>
</evidence>
<evidence type="ECO:0000256" key="3">
    <source>
        <dbReference type="ARBA" id="ARBA00022692"/>
    </source>
</evidence>
<dbReference type="PANTHER" id="PTHR13460:SF0">
    <property type="entry name" value="MALECTIN"/>
    <property type="match status" value="1"/>
</dbReference>
<keyword evidence="5" id="KW-0256">Endoplasmic reticulum</keyword>
<dbReference type="InParanoid" id="F2UAT4"/>
<dbReference type="InterPro" id="IPR039155">
    <property type="entry name" value="MLEC"/>
</dbReference>
<feature type="chain" id="PRO_5003290876" description="Malectin domain-containing protein" evidence="12">
    <location>
        <begin position="28"/>
        <end position="754"/>
    </location>
</feature>
<keyword evidence="6 11" id="KW-1133">Transmembrane helix</keyword>
<feature type="region of interest" description="Disordered" evidence="10">
    <location>
        <begin position="468"/>
        <end position="521"/>
    </location>
</feature>
<evidence type="ECO:0000259" key="13">
    <source>
        <dbReference type="Pfam" id="PF11721"/>
    </source>
</evidence>
<dbReference type="OrthoDB" id="1897577at2759"/>
<gene>
    <name evidence="14" type="ORF">PTSG_05203</name>
</gene>
<evidence type="ECO:0000256" key="12">
    <source>
        <dbReference type="SAM" id="SignalP"/>
    </source>
</evidence>